<dbReference type="PANTHER" id="PTHR38340:SF1">
    <property type="entry name" value="S-LAYER PROTEIN"/>
    <property type="match status" value="1"/>
</dbReference>
<evidence type="ECO:0000256" key="1">
    <source>
        <dbReference type="ARBA" id="ARBA00004613"/>
    </source>
</evidence>
<gene>
    <name evidence="4" type="ORF">DU478_16520</name>
</gene>
<keyword evidence="5" id="KW-1185">Reference proteome</keyword>
<dbReference type="InterPro" id="IPR018511">
    <property type="entry name" value="Hemolysin-typ_Ca-bd_CS"/>
</dbReference>
<dbReference type="InterPro" id="IPR053786">
    <property type="entry name" value="LEPRxLL_CS"/>
</dbReference>
<dbReference type="InterPro" id="IPR024079">
    <property type="entry name" value="MetalloPept_cat_dom_sf"/>
</dbReference>
<dbReference type="Gene3D" id="2.150.10.10">
    <property type="entry name" value="Serralysin-like metalloprotease, C-terminal"/>
    <property type="match status" value="6"/>
</dbReference>
<reference evidence="4 5" key="1">
    <citation type="submission" date="2018-07" db="EMBL/GenBank/DDBJ databases">
        <title>Thalassococcus profundi sp. nov., a marine bacterium isolated from deep seawater of Okinawa Trough.</title>
        <authorList>
            <person name="Yu M."/>
        </authorList>
    </citation>
    <scope>NUCLEOTIDE SEQUENCE [LARGE SCALE GENOMIC DNA]</scope>
    <source>
        <strain evidence="4 5">WRAS1</strain>
    </source>
</reference>
<dbReference type="PANTHER" id="PTHR38340">
    <property type="entry name" value="S-LAYER PROTEIN"/>
    <property type="match status" value="1"/>
</dbReference>
<name>A0A369TJM0_9RHOB</name>
<feature type="region of interest" description="Disordered" evidence="3">
    <location>
        <begin position="6497"/>
        <end position="6516"/>
    </location>
</feature>
<sequence length="7107" mass="732726">MRKFSHGPAFDISETRGSSSRSKSGIPASQTISPGQPLLRSTAATALLTKPKFRKRAQRSEVEPLEPRILLSADLAPFAVAMAADQNDLTLSFDAGSDMIQIHDSFTGDMVAEKARAETSALTIEGTEGDDVLRMDEAGSYIFPDGIWFDGNGGTDTLIGADDLDATWIIDGIDSGTTEGLEFASVEVLRGGANNEDTFVLQAGAQSTGGLEGGDGGFDLVDVEAAGLAVGLTPTAPDAGGITVDGLTTLYTGMEPVNVGSATEIVLTLDGTDNSGVSLSFASSAGGVDTFVLDAPGIETHNLAIDNTVTSVTINLGGGADDIEISGVDGTNLDGILTINAGGGNDTITLGEDFGTLDIDGGAGNDALVVDLQSSLANIYTTTVIGNQVTTQLNGGTIGVATLQPIGDFASITGDSIVLDASNVIAAIDEVFATFASVLETAGDTLSVIEALPLIGGANIVDTAKVTLTRALDLYDAFDSARAHILKEIQAAAAGGLTSGEIEDAIASATAVVEGIAPAVASPIATTLAALQATLAAPGATYQFELSVDLRLDDGTLDTVPLTIDIDAATISALVGETVDGVTLDAFGALATAVAAEIGSSDLAGLIVPVFNAGRLAFQAVSDVVEEVNVRALNENATNFANALLGFDGSDFVTLTQDQILNRLAGLGDLNFAFDAVSLSVQNATTLLLDFEFEATRRTDFAFDFGADADALGLSFDADAQLQLAAALAFEASLTIDASNIADVAVSGAIEEFGLGGEIEATGLSIGAKVGVVEGTVAGDVALDVALVDDGSVSFSDGDSAAALLANLGLTTGGFDYNFSNDTFQFTGAAGYSADLTLTVGAQLFGGGAGATLDIDIAGALFDGTAPTVVLSGGLEQDFLDFNNLTPTEIVRAIADFVLWLQDAADSDLLSGIDIPFLEGAIDDITRIGKVVSDALLFDYGGDGVKDRDDRLVTDLNDALLAAGLDSYLRFEGTGGAFTLNIIDPNVTEVRILDGALLGELGLSINDVLTDGQVFDASVLGVLTGNLALAADAAVRATIRVTTAAGEVERKFELLQEAMANNTGIGDDAAKLIDRFNAPTFGSIQEFLVRLDDIGVLDAVGFNANDLSQFYDAAEDQLIYNIDLGGANLFDVEIPTDFELDLGNLIDINSTSRLVISGGASLALGLGFDLSTGGPLPGPAGDLTLGSLLSDLGVSQKTEKALTAADAPGAVTDMAFTLVLTEDGGAEQAIAVTLDDVDLSLASSDFDAFRAEILSKINADLPGDITAAFVDVPPPAESVSVIEELVRLTFTYTGGAATHTLAIDGDAAGFDTNPAAAILGLWETASVTDGVLEAADTIQPFNAVGVVAEDLPFTLQLDGASYEVTLPASATLTVRGGQLVSINSSVVSLAADLKTALETAVDLSATSEVDLTDDVTVTFQGSKLVLSLTEGSSFTNLSLSATVPELGFTNAVLDSDSADLVLVVDNGTATDTRISVSFDAATDIGDALQDIRDAIEAQYGLAPGTATDDPADDYAVFITPDDPATPQNESGKSISVKISDGTNRLKALTGTNASPTAVGLGLVGTDFVASDPDDTPDGIVVGADIGGVALADRFFIKSDVAPGATQSDLASLNFEAQAGRLVKDLQLIGDDILFSQALDLRDFVPNDPADPRIEIEIRDVAGFADGTYKILEFASGTLDGETVEGVRVVNLNDTAADIGTTGQAGGIAIVKSGIDASASLGFVGVELGGTALFGAELNLGFNAGAGKPAADGIVTLGEVIDVIEDAADTGVDALFDLFIFPELIPIATFEAQTLFGVADLELSLAEGSDGFNDIVTDLLGASSVEANIKLISLGDPFLKDRLENAGGFAVTGADTFVVDKDFSDLLPIGAKVRFEQGGSVFEAKVETVDFTGGVSTVTLDSDSFETVEGAEVTALTAGQTVTDFDDITVRATAEVDLDDFGALSEAGFGAFDLGTLLDALQLLADALSEIEGFEFLDAKIPVIDRSLSDLFSLADDLNDFIDGFRENPAASLQFVEDALNDAIGLSDETLEEVYDIVYGTGGGDDAPDEAFQIGYDTSNGKEMLTFTLNVGAAFSEAINVGLSDIPFADSLFVAINIPGLLSFTGSAGLATNGGIFLTIGLGIDLGELAANVTDNDAATGVDDAFYLLEETNLAASVEASGSNLAFNAGLGPLALSIQNNGTDIANITVNAGAEVSTVGASFTDGLLSLGDVIDGTVGLDSILDIAGNQGGGSFGAISGLLPIFFPNDSNHVGDIRIGETFGVGYGDLANFGNLTFKVDGATPIAPDDLVIDVSDLTTYLTNFDFSELSIFDNIRLAVDGFDTFLSLLEENIFGTLADLDLPLVGAGFGDAANFIGDFREGFVGNLRLALDTIEDAADDFADPDKNIISKLLFDLLGPSGLNLLQPLAVEDQTGNGGPGDYILLNSEGFQEALDTGDLSVADISWDFDLGPSQTLLSNVPLGFDIGIPGLGLETDADIQFLLDWGIGLGFGLSTEKGFYFDFDETEDDIFISAEVLPMGEITGTLGFLGLTAETRDGGLDVAGEYNGLETGLYAEIGLDVLKGGMAADTLGLTEFGEIGLQFGLDVVAAAALDLRLGLSEDLVGESVAGGFPSVVSGFDFLWTLNADYNLLGGTAPDTGLDTGIQYLAFGDVGLDLGEFVTDVLGPIVDAVAEYTEPLQPFIDFLTAPIPLVDIFGVDLTMLDLAAQLGDFNPGLIETIAEVITLINEIAELRDGPGELNLIIPLGDFVIFDAIDGTESDNPFADGFDSSALFNERDAAGAFDAAATAFDQALNDSTTTGGDKNRDAAKTVTKLKASGSFAFPIIEDPSQIFGLLMGNPATLVTFDLEPLVVGFEQNFFFSIFGPLGVSLGLIVEFTADFAFGYDTLGISEFVDSDFKNPLLLFEGLFISDTENPDGSGADVPELTFLGGITAAAELNLGVARAGVAGGLFIEILFDLFDPNNDGKVRISELVSNVVNQTRAPTDAEKLLAPLAVFDVTGEIFARLFAFLKIDLGLFEIDKEFDLVDPITILDFAIDFYRPPVVASEAGNGDLIINIGDFSEQRLMGDTSDGDEVVYLEKQGGLDGDGNYTVLVYTDPNGFGADSPTNANKSSFAFKVAAGASLIVRGGAGNDEINFIGFDGDEVLFDVEGGIGNDIISFTGGGSGSNTTFNRLIGGLGDDTITGSGGRDLIEGGAGNDDLSGGLGEDLVIGDQVNVFPGVLKVDLLGNAGRDTVSGGDGDDIVIGGGGQDSVLGGAGNDLILADGGEIRFVDPLGQMILSNVLALHEGGVQKTDKLNEGERDTIDAGSGNDVVFASGGDDSIVAGAGADAVFGGAGFDTIQGDAGADLLLGDIGSILESLLDTPASDLLSNMSALDNLSDIVQLASRIALASGGAGDVIFGGDDDDLIFAQEGNDDVEAGEGDDLVYLGAGSDTALGGMGNDTLLGEGQGDLIRGGDGNDVLNGGTGADTAFGDGGEDVLISAQGTDEVNGGEGGDTYRVNLSGGTTQSLIEISDGGTNDQDVDVLEVNGTDRADRILLRSDSSGNNAFIANLNGDFNAERINYDKTLERIIVSGGAGDDIFASDDTSAEITIYGDSGDDSFQIGQLFREARNVNDDLNGIPTGIAEEDFFVTIEVTRGWLSNGISFPMTINGGVGNDNFTVYHNKAVLTLNGDAGDDIFEVRAFALVGSQEPERERTDLTGGDGADTVRYAVNAPVNINGGDGFDTLIVIGTEFGDDFVITEDGVFGAGLNVNFVNIESLRIDGAEGDDRFFLQSTKETVLTELFGGLGNDTFFTSGDTPPVVSNDFRGHSGIITHDMTAGGDARYDGQKVFGISANVADDDTPFVILTETQGSTLVTEGDATGDTYTVTLTRAPTRDVFVTIGAPLPSPSAREQGIYAFRVDSAHPDASTRIDGSSVVLKFTAANWQTAQEVQVIASGVMNDYPGGLFTRQDLAGDTFADPEPFDFDDSAFEGQQNAVITHIFSSGETIQRTGTDLVSVDNGATPSITINSLGLSDVDDLLGRTISIVEGPGFGDFRFVTGVTDNGATYTLDLSAPWADGDVPVAGSADTVFNIRIDDAITGTHDSSTESKAEEIFDDRTVFTGTAASGGLIDFEATYGNLSGATLQIIGGTGAGQELLILDTDGAELTLNGIWSIDPDSDSVFRIARYDGLNSQVVEVLIEDNDQPGLIIDQTDELDAPGAVNGSDENDTLTAVIEGADGNQTGEGDVLTLSLSQALAAGQELTLELDYDASQVKVVALGDGPGGAALTSLDYDSGTLSHQVEVWAVNDVLREGAHTAKIDFSFTDFTNIAAAFSSTDTLALQIDGTNPQSSVGLTFEPTSITSVHLDGALLTEGVEYELIEGTNQLLFIDGDDIVEVSGLVEIEYDYAQITYQDAFGGSVLVRIADDDAPTLLVRESQGRTDVIEGGATDTYEIRLTSAPTSGDVTVNLSEIITKTTKTGGIRFDNIQVEITAAERGGAPLAINKTQVTDDSGNLVFDEAGAPVMEFSITFDDTNWDQPVTITVAAVDDAVVDGDDTQVFRPGPATLAGILGPVVTNGAGGNGSLFGLAEPLMLPGEINVTASVGDFGPGDIDNSIASPALTVDRADLTAEVMIDLRLRDNPDDLDPGEAGYPGADATDEEILALGGKTLEITRAPAAPGATDQFRLITDVTINVDGTVTLSLNAPYDLSPFGPDELSQSFDPQDAVTDPGNAGFPAPEDTPESALDDLVNRYALTSESLNFFVNELVSVDVLFVKDDDSPADSAGTLTSNRLFGLNMGPDTVIGERARQGGITFGELEVLDITLGSGYNDFEVKGTPTRSDGYETRTIIRTGTEVPVDPVLLAGNPLIGQPVGDTVTVNLLASDSDPLRSGTTFSVENPNSGNGFEVLFDMGADLGEAEDTFLGQKLVITIEADGSEQVIERWIVGSDGDTLRLDEPLVLDGSATVLGWEVIDPADGALSVDLQGGDDVLTATGDKGLVVFGGTGADTITTDAGDDIVFGDLGRVDVFNALSFLLDGDTEPTPVNLFGGFASIVTRLGTAPDPILGFVDGGFADRDTVDTDQTIFPVADTADGTVFDPYTTGDIGLAGLYIDINDGTGFREDPRLILSNTDEVLDIIPPFTVDLDATSKFRISTLPEDQADGFSWQAGLILAIAGAGGNDVISTGAGDDTVMGGEGDDDITLGAGNDVGFGDLGMVRNSFLGGVGPTPTTPGEIVPTYLDGVFSIQLATGGNDTMSGGAGNDLLVGGAGADDLSGDGGDDIILGDAGFADYTDGVLGAVEAYRSVGAADEIAGGFGSDTILGGLGGDRIAGDEIVPTGSGADGGDLILGDHGRIDYGFDDDAAPTTSSVERVQGVLELAAGADTIDGNAGADTILGGSETDLLRGDDASGASGGFDLGDLIFGDTGEIDYAVTAGAISLLTRVATRDVSSATGAGDVIEGNAASDTILGGIGSDILRGDKAAVVGILDGDDRILGDNGEVLYEADGVTIATMQSFEDGLGAADVITGNAGADWIVGGYGGDLIHGNNEGDDETALDGADVVLGDNGQILLSAGAFSAIRSFDTAEPLFAADDTITGDAGGDILVGGLGADLIRGDHTLGTDSAEDGGDVILGDNGELVWNTGGFDTIVRSFAFEDGAPGVERGGSDTISGNSGDDLVIGGTAGDLVFGGTQNDTMLGDHGFAGIIGGAVQFLSIRENASGADDTNGFGGDDTVFGDEGEDIVVGAFGSDVLDGDNVEGRDDPQGALAGRDLVFGDNAELDRRGVALGDVTDPRFTTLQNGRIYSVDAGALATGHAIEGLLLVTGTAFANPDGSAVWQDFEIELLDHDQNGADNGLFGTDYIAGGGAQDSLFGQLGDDTIQGDGGVQGVFSQAAYLGTAAVDTDRALADGLASDGVYAVRNGDGVLMINAAYEAASDDDDYIEGNGGNDVIFGGLGQDDIVGDNSSLFSLDATERYGLEVGGVDLGIGSDMIFGGSGQRIDRHEYVETPSGVAGEVVDILIADRHSRDADMVMGDNGDIYRILGASGEYLSFAYDAMDNVASEHYGVGELSRGGDRIVIRGAALLDYTMGGDAFGPASYGMADEVHAESGDDSVYGLLGDDSLFGDSDDDDIIGGQGNDWISGGTGLDGVLGGDGRIFTSRNLDGGADPLSEAIYGIDYVDTNQVISTPGNIQQSTIHLAGYLKKTVDLIPFFPQSSDAVPGLVDRVNNSADVDNDDNDIIFGGLGSDSLHGGFGSDAISGAEAMRMTMGGLPLPYSFDNPGNPGDILAYGTGVDGEGNARPNEFAAYDEFNPRPEVWIDPVTFSFVDPGTPGAVPFVLNFDPADGAATDPVSGDGPAVASDGDDVIFGDLGHDWLVGGTGRDHLWGGFGDDLLNADDDHDSGGANDTPDTANSYADIAYGGGGRDILIGNTGGDRLIDWVGEFNSYIVPFAPFGAFTISRNVQPQIYDYLYDLSEADGADTTRVADGTPARNGEPYGEIGAVKQQDAFWQDQTGAPDDPQPGNIPGGKRDVMAAEDFGGEDALVALAADSGTWSTSQGRATIAPEAVGQDGVSVYHIADYLPTYFELTASIAAEKDRFGYDANGFLIFDYHGPEDFKFAGINSDINKIQIGHRDASGWQVDVQANMKLRADQFYDVLVAVNGTTVTALIDGRHTLSHTFAARVVDGIPQGLNAGLVGIGADNSRTTVDNLTVQVLPPDLTYDRTEDFEDGAAEDFTGVTTGDWSVLNGAYQVDAGSGIALSTIDLSGEAGYAAGTFSLADSAKVRIETTVSTDGPAGVVFDLVSSSRFKFAVLNPDANRIEIGHYEGNGAWIVDQSVAVAAGIDAGTDYTLSVILAGSSVSVSLDGVFYVSHAFNGVNVDGGAGLIANGAMASFEEVSFETDDARIATETVEALRGTAIGTGADALEIDDAYALKDEAIRRLSLSLGLSDSQVAALQGIDLAIGDLADATLATYQSGSITLDIDAAGMGYFVDETSRANEEFDSGGTAIEGNDASGGYDLLSILMHELGHALDLSHDASDAPFMSGFLDPSQRLGLFAAANDDAAPAGSDEVTYYDPRVDAMVTQDEMMLLDAVADIEPETTPQPTPVKGNGKGRVKWAAQ</sequence>
<protein>
    <submittedName>
        <fullName evidence="4">LEPR-XLL domain-containing protein</fullName>
    </submittedName>
</protein>
<dbReference type="SUPFAM" id="SSF55486">
    <property type="entry name" value="Metalloproteases ('zincins'), catalytic domain"/>
    <property type="match status" value="1"/>
</dbReference>
<organism evidence="4 5">
    <name type="scientific">Thalassococcus profundi</name>
    <dbReference type="NCBI Taxonomy" id="2282382"/>
    <lineage>
        <taxon>Bacteria</taxon>
        <taxon>Pseudomonadati</taxon>
        <taxon>Pseudomonadota</taxon>
        <taxon>Alphaproteobacteria</taxon>
        <taxon>Rhodobacterales</taxon>
        <taxon>Roseobacteraceae</taxon>
        <taxon>Thalassococcus</taxon>
    </lineage>
</organism>
<accession>A0A369TJM0</accession>
<dbReference type="PRINTS" id="PR00313">
    <property type="entry name" value="CABNDNGRPT"/>
</dbReference>
<feature type="region of interest" description="Disordered" evidence="3">
    <location>
        <begin position="4698"/>
        <end position="4726"/>
    </location>
</feature>
<dbReference type="InterPro" id="IPR001343">
    <property type="entry name" value="Hemolysn_Ca-bd"/>
</dbReference>
<dbReference type="GO" id="GO:0005576">
    <property type="term" value="C:extracellular region"/>
    <property type="evidence" value="ECO:0007669"/>
    <property type="project" value="UniProtKB-SubCell"/>
</dbReference>
<feature type="compositionally biased region" description="Basic residues" evidence="3">
    <location>
        <begin position="7098"/>
        <end position="7107"/>
    </location>
</feature>
<dbReference type="Gene3D" id="2.60.120.560">
    <property type="entry name" value="Exo-inulinase, domain 1"/>
    <property type="match status" value="2"/>
</dbReference>
<dbReference type="Gene3D" id="2.160.20.160">
    <property type="match status" value="1"/>
</dbReference>
<dbReference type="GO" id="GO:0005509">
    <property type="term" value="F:calcium ion binding"/>
    <property type="evidence" value="ECO:0007669"/>
    <property type="project" value="InterPro"/>
</dbReference>
<evidence type="ECO:0000256" key="3">
    <source>
        <dbReference type="SAM" id="MobiDB-lite"/>
    </source>
</evidence>
<feature type="region of interest" description="Disordered" evidence="3">
    <location>
        <begin position="1"/>
        <end position="39"/>
    </location>
</feature>
<feature type="compositionally biased region" description="Low complexity" evidence="3">
    <location>
        <begin position="16"/>
        <end position="25"/>
    </location>
</feature>
<dbReference type="Proteomes" id="UP000253977">
    <property type="component" value="Unassembled WGS sequence"/>
</dbReference>
<dbReference type="InterPro" id="IPR050557">
    <property type="entry name" value="RTX_toxin/Mannuronan_C5-epim"/>
</dbReference>
<dbReference type="PROSITE" id="PS00330">
    <property type="entry name" value="HEMOLYSIN_CALCIUM"/>
    <property type="match status" value="11"/>
</dbReference>
<dbReference type="InterPro" id="IPR011049">
    <property type="entry name" value="Serralysin-like_metalloprot_C"/>
</dbReference>
<dbReference type="SUPFAM" id="SSF51120">
    <property type="entry name" value="beta-Roll"/>
    <property type="match status" value="6"/>
</dbReference>
<dbReference type="RefSeq" id="WP_114512078.1">
    <property type="nucleotide sequence ID" value="NZ_QPMK01000015.1"/>
</dbReference>
<keyword evidence="2" id="KW-0964">Secreted</keyword>
<dbReference type="Gene3D" id="3.40.390.10">
    <property type="entry name" value="Collagenase (Catalytic Domain)"/>
    <property type="match status" value="1"/>
</dbReference>
<dbReference type="EMBL" id="QPMK01000015">
    <property type="protein sequence ID" value="RDD65042.1"/>
    <property type="molecule type" value="Genomic_DNA"/>
</dbReference>
<evidence type="ECO:0000313" key="4">
    <source>
        <dbReference type="EMBL" id="RDD65042.1"/>
    </source>
</evidence>
<proteinExistence type="predicted"/>
<evidence type="ECO:0000313" key="5">
    <source>
        <dbReference type="Proteomes" id="UP000253977"/>
    </source>
</evidence>
<dbReference type="Pfam" id="PF00353">
    <property type="entry name" value="HemolysinCabind"/>
    <property type="match status" value="21"/>
</dbReference>
<comment type="caution">
    <text evidence="4">The sequence shown here is derived from an EMBL/GenBank/DDBJ whole genome shotgun (WGS) entry which is preliminary data.</text>
</comment>
<dbReference type="OrthoDB" id="9757622at2"/>
<comment type="subcellular location">
    <subcellularLocation>
        <location evidence="1">Secreted</location>
    </subcellularLocation>
</comment>
<dbReference type="NCBIfam" id="NF012209">
    <property type="entry name" value="LEPR-8K"/>
    <property type="match status" value="1"/>
</dbReference>
<dbReference type="GO" id="GO:0008237">
    <property type="term" value="F:metallopeptidase activity"/>
    <property type="evidence" value="ECO:0007669"/>
    <property type="project" value="InterPro"/>
</dbReference>
<evidence type="ECO:0000256" key="2">
    <source>
        <dbReference type="ARBA" id="ARBA00022525"/>
    </source>
</evidence>
<feature type="region of interest" description="Disordered" evidence="3">
    <location>
        <begin position="7084"/>
        <end position="7107"/>
    </location>
</feature>